<dbReference type="Gene3D" id="3.40.50.150">
    <property type="entry name" value="Vaccinia Virus protein VP39"/>
    <property type="match status" value="1"/>
</dbReference>
<reference evidence="2 3" key="1">
    <citation type="submission" date="2015-03" db="EMBL/GenBank/DDBJ databases">
        <title>Genome assembly of Sandaracinus amylolyticus DSM 53668.</title>
        <authorList>
            <person name="Sharma G."/>
            <person name="Subramanian S."/>
        </authorList>
    </citation>
    <scope>NUCLEOTIDE SEQUENCE [LARGE SCALE GENOMIC DNA]</scope>
    <source>
        <strain evidence="2 3">DSM 53668</strain>
    </source>
</reference>
<organism evidence="2 3">
    <name type="scientific">Sandaracinus amylolyticus</name>
    <dbReference type="NCBI Taxonomy" id="927083"/>
    <lineage>
        <taxon>Bacteria</taxon>
        <taxon>Pseudomonadati</taxon>
        <taxon>Myxococcota</taxon>
        <taxon>Polyangia</taxon>
        <taxon>Polyangiales</taxon>
        <taxon>Sandaracinaceae</taxon>
        <taxon>Sandaracinus</taxon>
    </lineage>
</organism>
<dbReference type="GO" id="GO:0008757">
    <property type="term" value="F:S-adenosylmethionine-dependent methyltransferase activity"/>
    <property type="evidence" value="ECO:0007669"/>
    <property type="project" value="InterPro"/>
</dbReference>
<dbReference type="Pfam" id="PF08241">
    <property type="entry name" value="Methyltransf_11"/>
    <property type="match status" value="1"/>
</dbReference>
<dbReference type="STRING" id="927083.DB32_001878"/>
<dbReference type="CDD" id="cd02440">
    <property type="entry name" value="AdoMet_MTases"/>
    <property type="match status" value="1"/>
</dbReference>
<gene>
    <name evidence="2" type="ORF">DB32_001878</name>
</gene>
<dbReference type="RefSeq" id="WP_053232039.1">
    <property type="nucleotide sequence ID" value="NZ_CP011125.1"/>
</dbReference>
<dbReference type="AlphaFoldDB" id="A0A0F6SE80"/>
<dbReference type="Proteomes" id="UP000034883">
    <property type="component" value="Chromosome"/>
</dbReference>
<dbReference type="InterPro" id="IPR013216">
    <property type="entry name" value="Methyltransf_11"/>
</dbReference>
<dbReference type="KEGG" id="samy:DB32_001878"/>
<dbReference type="EMBL" id="CP011125">
    <property type="protein sequence ID" value="AKF04729.1"/>
    <property type="molecule type" value="Genomic_DNA"/>
</dbReference>
<dbReference type="InterPro" id="IPR029063">
    <property type="entry name" value="SAM-dependent_MTases_sf"/>
</dbReference>
<dbReference type="SUPFAM" id="SSF53335">
    <property type="entry name" value="S-adenosyl-L-methionine-dependent methyltransferases"/>
    <property type="match status" value="1"/>
</dbReference>
<keyword evidence="3" id="KW-1185">Reference proteome</keyword>
<accession>A0A0F6SE80</accession>
<feature type="domain" description="Methyltransferase type 11" evidence="1">
    <location>
        <begin position="41"/>
        <end position="137"/>
    </location>
</feature>
<proteinExistence type="predicted"/>
<name>A0A0F6SE80_9BACT</name>
<protein>
    <recommendedName>
        <fullName evidence="1">Methyltransferase type 11 domain-containing protein</fullName>
    </recommendedName>
</protein>
<evidence type="ECO:0000313" key="3">
    <source>
        <dbReference type="Proteomes" id="UP000034883"/>
    </source>
</evidence>
<evidence type="ECO:0000313" key="2">
    <source>
        <dbReference type="EMBL" id="AKF04729.1"/>
    </source>
</evidence>
<sequence>MSVVLRFDRARTHSSEDRFHDLAFARIVREIGAKPGDEIFDAGCGDCTNALRFARLGLRVKGVDVSHLALERARSRIARERAERRVSVSHGDVRALRVRDRAFRFASCWSVLMHVPHVERALDELARVLAKHGRLAIMERTCESLQARTWDRAVRLLRRHRLERTARGLEEWREEGLLVRGFDPAWLCEHLDRRGLSLVARFAGQLTEVEPLARVLGDLYFSANAPARFAHGNVFVFEKRS</sequence>
<dbReference type="PANTHER" id="PTHR43861">
    <property type="entry name" value="TRANS-ACONITATE 2-METHYLTRANSFERASE-RELATED"/>
    <property type="match status" value="1"/>
</dbReference>
<evidence type="ECO:0000259" key="1">
    <source>
        <dbReference type="Pfam" id="PF08241"/>
    </source>
</evidence>